<dbReference type="Pfam" id="PF13847">
    <property type="entry name" value="Methyltransf_31"/>
    <property type="match status" value="1"/>
</dbReference>
<dbReference type="SUPFAM" id="SSF53335">
    <property type="entry name" value="S-adenosyl-L-methionine-dependent methyltransferases"/>
    <property type="match status" value="1"/>
</dbReference>
<dbReference type="CDD" id="cd02440">
    <property type="entry name" value="AdoMet_MTases"/>
    <property type="match status" value="1"/>
</dbReference>
<name>A0A510G9E9_9RICK</name>
<dbReference type="EMBL" id="AP019563">
    <property type="protein sequence ID" value="BBJ31294.1"/>
    <property type="molecule type" value="Genomic_DNA"/>
</dbReference>
<organism evidence="2 3">
    <name type="scientific">Rickettsia asiatica</name>
    <dbReference type="NCBI Taxonomy" id="238800"/>
    <lineage>
        <taxon>Bacteria</taxon>
        <taxon>Pseudomonadati</taxon>
        <taxon>Pseudomonadota</taxon>
        <taxon>Alphaproteobacteria</taxon>
        <taxon>Rickettsiales</taxon>
        <taxon>Rickettsiaceae</taxon>
        <taxon>Rickettsieae</taxon>
        <taxon>Rickettsia</taxon>
        <taxon>spotted fever group</taxon>
    </lineage>
</organism>
<dbReference type="RefSeq" id="WP_147141922.1">
    <property type="nucleotide sequence ID" value="NZ_AP019563.1"/>
</dbReference>
<keyword evidence="3" id="KW-1185">Reference proteome</keyword>
<sequence>MPRLIMHHGLTKSTFDASQLKKELENKHITFLPLDEQLALLDQLREFELGRFLLANKRLNGYWTSYIIIHGLKKEKLHPLERWILYHAPSVKATQERFKIFQKILQDKLEDGMKFISVPCGTMDDLLTLDYSEIKEMHLTGIDLDAIALELAQENAKNHHLTHVNFQDAWNLDIHEEYDILMSNGLNIYEFDDDKVTDLYKQFSKVLKPSGILIASFLTPPPTLSKESTWKNINTEDALKQKTIFSDIINAAWQVFRTEAETLNS</sequence>
<dbReference type="Proteomes" id="UP000321183">
    <property type="component" value="Chromosome"/>
</dbReference>
<dbReference type="Gene3D" id="3.40.50.150">
    <property type="entry name" value="Vaccinia Virus protein VP39"/>
    <property type="match status" value="1"/>
</dbReference>
<dbReference type="KEGG" id="ras:RAS_04030"/>
<dbReference type="AlphaFoldDB" id="A0A510G9E9"/>
<gene>
    <name evidence="2" type="ORF">RAS_04030</name>
</gene>
<evidence type="ECO:0000259" key="1">
    <source>
        <dbReference type="Pfam" id="PF13847"/>
    </source>
</evidence>
<feature type="domain" description="Methyltransferase" evidence="1">
    <location>
        <begin position="110"/>
        <end position="229"/>
    </location>
</feature>
<dbReference type="InterPro" id="IPR025714">
    <property type="entry name" value="Methyltranfer_dom"/>
</dbReference>
<proteinExistence type="predicted"/>
<evidence type="ECO:0000313" key="2">
    <source>
        <dbReference type="EMBL" id="BBJ31294.1"/>
    </source>
</evidence>
<protein>
    <recommendedName>
        <fullName evidence="1">Methyltransferase domain-containing protein</fullName>
    </recommendedName>
</protein>
<dbReference type="InterPro" id="IPR029063">
    <property type="entry name" value="SAM-dependent_MTases_sf"/>
</dbReference>
<accession>A0A510G9E9</accession>
<evidence type="ECO:0000313" key="3">
    <source>
        <dbReference type="Proteomes" id="UP000321183"/>
    </source>
</evidence>
<reference evidence="2 3" key="1">
    <citation type="submission" date="2019-04" db="EMBL/GenBank/DDBJ databases">
        <title>Draft genome sequence of Rickettsia asiatica Maytaro1284.</title>
        <authorList>
            <person name="Thu M."/>
            <person name="Qiu Y."/>
            <person name="Nakao R."/>
        </authorList>
    </citation>
    <scope>NUCLEOTIDE SEQUENCE [LARGE SCALE GENOMIC DNA]</scope>
    <source>
        <strain evidence="2 3">Maytaro1284</strain>
    </source>
</reference>